<feature type="domain" description="Methylated-DNA-[protein]-cysteine S-methyltransferase DNA binding" evidence="7">
    <location>
        <begin position="70"/>
        <end position="151"/>
    </location>
</feature>
<protein>
    <submittedName>
        <fullName evidence="8">Methylated-DNA--[protein]-cysteine S-methyltransferase</fullName>
    </submittedName>
</protein>
<reference evidence="8" key="1">
    <citation type="journal article" date="2020" name="mSystems">
        <title>Genome- and Community-Level Interaction Insights into Carbon Utilization and Element Cycling Functions of Hydrothermarchaeota in Hydrothermal Sediment.</title>
        <authorList>
            <person name="Zhou Z."/>
            <person name="Liu Y."/>
            <person name="Xu W."/>
            <person name="Pan J."/>
            <person name="Luo Z.H."/>
            <person name="Li M."/>
        </authorList>
    </citation>
    <scope>NUCLEOTIDE SEQUENCE [LARGE SCALE GENOMIC DNA]</scope>
    <source>
        <strain evidence="8">SpSt-609</strain>
    </source>
</reference>
<evidence type="ECO:0000256" key="4">
    <source>
        <dbReference type="ARBA" id="ARBA00022763"/>
    </source>
</evidence>
<dbReference type="PROSITE" id="PS00374">
    <property type="entry name" value="MGMT"/>
    <property type="match status" value="1"/>
</dbReference>
<dbReference type="PANTHER" id="PTHR10815">
    <property type="entry name" value="METHYLATED-DNA--PROTEIN-CYSTEINE METHYLTRANSFERASE"/>
    <property type="match status" value="1"/>
</dbReference>
<dbReference type="InterPro" id="IPR036388">
    <property type="entry name" value="WH-like_DNA-bd_sf"/>
</dbReference>
<dbReference type="PANTHER" id="PTHR10815:SF5">
    <property type="entry name" value="METHYLATED-DNA--PROTEIN-CYSTEINE METHYLTRANSFERASE"/>
    <property type="match status" value="1"/>
</dbReference>
<evidence type="ECO:0000256" key="5">
    <source>
        <dbReference type="ARBA" id="ARBA00023204"/>
    </source>
</evidence>
<evidence type="ECO:0000256" key="1">
    <source>
        <dbReference type="ARBA" id="ARBA00001286"/>
    </source>
</evidence>
<keyword evidence="4" id="KW-0227">DNA damage</keyword>
<dbReference type="GO" id="GO:0003908">
    <property type="term" value="F:methylated-DNA-[protein]-cysteine S-methyltransferase activity"/>
    <property type="evidence" value="ECO:0007669"/>
    <property type="project" value="UniProtKB-EC"/>
</dbReference>
<gene>
    <name evidence="8" type="ORF">ENT77_00440</name>
</gene>
<evidence type="ECO:0000256" key="2">
    <source>
        <dbReference type="ARBA" id="ARBA00022603"/>
    </source>
</evidence>
<dbReference type="AlphaFoldDB" id="A0A7C4CCY2"/>
<evidence type="ECO:0000256" key="3">
    <source>
        <dbReference type="ARBA" id="ARBA00022679"/>
    </source>
</evidence>
<proteinExistence type="predicted"/>
<dbReference type="Gene3D" id="1.10.10.10">
    <property type="entry name" value="Winged helix-like DNA-binding domain superfamily/Winged helix DNA-binding domain"/>
    <property type="match status" value="1"/>
</dbReference>
<dbReference type="NCBIfam" id="TIGR00589">
    <property type="entry name" value="ogt"/>
    <property type="match status" value="1"/>
</dbReference>
<comment type="caution">
    <text evidence="8">The sequence shown here is derived from an EMBL/GenBank/DDBJ whole genome shotgun (WGS) entry which is preliminary data.</text>
</comment>
<evidence type="ECO:0000256" key="6">
    <source>
        <dbReference type="ARBA" id="ARBA00049348"/>
    </source>
</evidence>
<dbReference type="GO" id="GO:0006281">
    <property type="term" value="P:DNA repair"/>
    <property type="evidence" value="ECO:0007669"/>
    <property type="project" value="UniProtKB-KW"/>
</dbReference>
<dbReference type="SUPFAM" id="SSF46767">
    <property type="entry name" value="Methylated DNA-protein cysteine methyltransferase, C-terminal domain"/>
    <property type="match status" value="1"/>
</dbReference>
<keyword evidence="2 8" id="KW-0489">Methyltransferase</keyword>
<keyword evidence="5" id="KW-0234">DNA repair</keyword>
<dbReference type="InterPro" id="IPR001497">
    <property type="entry name" value="MethylDNA_cys_MeTrfase_AS"/>
</dbReference>
<comment type="catalytic activity">
    <reaction evidence="6">
        <text>a 6-O-methyl-2'-deoxyguanosine in DNA + L-cysteinyl-[protein] = S-methyl-L-cysteinyl-[protein] + a 2'-deoxyguanosine in DNA</text>
        <dbReference type="Rhea" id="RHEA:24000"/>
        <dbReference type="Rhea" id="RHEA-COMP:10131"/>
        <dbReference type="Rhea" id="RHEA-COMP:10132"/>
        <dbReference type="Rhea" id="RHEA-COMP:11367"/>
        <dbReference type="Rhea" id="RHEA-COMP:11368"/>
        <dbReference type="ChEBI" id="CHEBI:29950"/>
        <dbReference type="ChEBI" id="CHEBI:82612"/>
        <dbReference type="ChEBI" id="CHEBI:85445"/>
        <dbReference type="ChEBI" id="CHEBI:85448"/>
        <dbReference type="EC" id="2.1.1.63"/>
    </reaction>
</comment>
<comment type="catalytic activity">
    <reaction evidence="1">
        <text>a 4-O-methyl-thymidine in DNA + L-cysteinyl-[protein] = a thymidine in DNA + S-methyl-L-cysteinyl-[protein]</text>
        <dbReference type="Rhea" id="RHEA:53428"/>
        <dbReference type="Rhea" id="RHEA-COMP:10131"/>
        <dbReference type="Rhea" id="RHEA-COMP:10132"/>
        <dbReference type="Rhea" id="RHEA-COMP:13555"/>
        <dbReference type="Rhea" id="RHEA-COMP:13556"/>
        <dbReference type="ChEBI" id="CHEBI:29950"/>
        <dbReference type="ChEBI" id="CHEBI:82612"/>
        <dbReference type="ChEBI" id="CHEBI:137386"/>
        <dbReference type="ChEBI" id="CHEBI:137387"/>
        <dbReference type="EC" id="2.1.1.63"/>
    </reaction>
</comment>
<dbReference type="EMBL" id="DSZY01000005">
    <property type="protein sequence ID" value="HGU39661.1"/>
    <property type="molecule type" value="Genomic_DNA"/>
</dbReference>
<name>A0A7C4CCY2_9BACT</name>
<sequence length="185" mass="20570">MTEKVTISVVSCEIGSIIVHSVEDSCIRIVLSTDRLEERGDNVFTRQLRAYLRGEITLLSFPVSYNLGPVFRKVLEYLRENVPYGTIISYGDIGKNLKISPRVVGFALAANPLPLYFPCHRVVGKDSIGGFTIGKNINGLVWKKYLLSLEGSINEIYCSHGIGALNNRLRSGVQPPTDFVQPNHF</sequence>
<evidence type="ECO:0000313" key="8">
    <source>
        <dbReference type="EMBL" id="HGU39661.1"/>
    </source>
</evidence>
<accession>A0A7C4CCY2</accession>
<dbReference type="Pfam" id="PF01035">
    <property type="entry name" value="DNA_binding_1"/>
    <property type="match status" value="1"/>
</dbReference>
<evidence type="ECO:0000259" key="7">
    <source>
        <dbReference type="Pfam" id="PF01035"/>
    </source>
</evidence>
<dbReference type="InterPro" id="IPR014048">
    <property type="entry name" value="MethylDNA_cys_MeTrfase_DNA-bd"/>
</dbReference>
<organism evidence="8">
    <name type="scientific">Fervidobacterium thailandense</name>
    <dbReference type="NCBI Taxonomy" id="1008305"/>
    <lineage>
        <taxon>Bacteria</taxon>
        <taxon>Thermotogati</taxon>
        <taxon>Thermotogota</taxon>
        <taxon>Thermotogae</taxon>
        <taxon>Thermotogales</taxon>
        <taxon>Fervidobacteriaceae</taxon>
        <taxon>Fervidobacterium</taxon>
    </lineage>
</organism>
<dbReference type="InterPro" id="IPR036217">
    <property type="entry name" value="MethylDNA_cys_MeTrfase_DNAb"/>
</dbReference>
<keyword evidence="3 8" id="KW-0808">Transferase</keyword>
<dbReference type="CDD" id="cd06445">
    <property type="entry name" value="ATase"/>
    <property type="match status" value="1"/>
</dbReference>
<dbReference type="GO" id="GO:0032259">
    <property type="term" value="P:methylation"/>
    <property type="evidence" value="ECO:0007669"/>
    <property type="project" value="UniProtKB-KW"/>
</dbReference>